<dbReference type="Gene3D" id="3.30.870.10">
    <property type="entry name" value="Endonuclease Chain A"/>
    <property type="match status" value="2"/>
</dbReference>
<organism evidence="4 5">
    <name type="scientific">Pseudobacteriovorax antillogorgiicola</name>
    <dbReference type="NCBI Taxonomy" id="1513793"/>
    <lineage>
        <taxon>Bacteria</taxon>
        <taxon>Pseudomonadati</taxon>
        <taxon>Bdellovibrionota</taxon>
        <taxon>Oligoflexia</taxon>
        <taxon>Oligoflexales</taxon>
        <taxon>Pseudobacteriovoracaceae</taxon>
        <taxon>Pseudobacteriovorax</taxon>
    </lineage>
</organism>
<evidence type="ECO:0000256" key="2">
    <source>
        <dbReference type="SAM" id="SignalP"/>
    </source>
</evidence>
<protein>
    <submittedName>
        <fullName evidence="4">PLD-like domain-containing protein</fullName>
    </submittedName>
</protein>
<dbReference type="Proteomes" id="UP000192907">
    <property type="component" value="Unassembled WGS sequence"/>
</dbReference>
<evidence type="ECO:0000259" key="3">
    <source>
        <dbReference type="Pfam" id="PF13091"/>
    </source>
</evidence>
<dbReference type="Pfam" id="PF13091">
    <property type="entry name" value="PLDc_2"/>
    <property type="match status" value="1"/>
</dbReference>
<evidence type="ECO:0000256" key="1">
    <source>
        <dbReference type="SAM" id="MobiDB-lite"/>
    </source>
</evidence>
<reference evidence="5" key="1">
    <citation type="submission" date="2017-04" db="EMBL/GenBank/DDBJ databases">
        <authorList>
            <person name="Varghese N."/>
            <person name="Submissions S."/>
        </authorList>
    </citation>
    <scope>NUCLEOTIDE SEQUENCE [LARGE SCALE GENOMIC DNA]</scope>
    <source>
        <strain evidence="5">RKEM611</strain>
    </source>
</reference>
<accession>A0A1Y6BY69</accession>
<dbReference type="EMBL" id="FWZT01000008">
    <property type="protein sequence ID" value="SMF27049.1"/>
    <property type="molecule type" value="Genomic_DNA"/>
</dbReference>
<proteinExistence type="predicted"/>
<name>A0A1Y6BY69_9BACT</name>
<feature type="region of interest" description="Disordered" evidence="1">
    <location>
        <begin position="525"/>
        <end position="546"/>
    </location>
</feature>
<keyword evidence="2" id="KW-0732">Signal</keyword>
<sequence>MRPNYAMLILYWAIPALSLASDYQWQTSDYEVLFTNPTCPEKQFVSYRDPALDERVEDFFGMKLSDLPSTDVDLDKGIPTVGGGFRKTIAANTSCSRSDKQASVLPAAENDLRTKDSPYVRAFQWINQALAGDSVFVTSMSFSDSDFSSALCDAAIRGANVKVFINSPKVTSKPYTNLSECPVEEDLVTLVGYSRKGRLAHMKSIVVELNNPEHQELSGKVRFSFQSGNISDGMWGHQENWNFVTLPKSHWAAQDHICLRDTITVESMKNLGNWYYMMNQCRVNRGINSVRMADVSFMNFFVPISGVSGYDDEEVLAETLQDEVARSSKVRIAAHYLTEAKLIAALKKRLIEDESFSVELLLDDELAWSRITYSRQNPIVDELNNRYFAPSDFTKKCFWGKTEEEADKCWRNKFGPDQYGPIYSNLVANGAEVKFFEANHMEGLLFHHKFIIFEYKEPYQGYKGSVFTGAGNLSSSGFTKNFENYYLVRVPHVVTEFNRQYDELKRKAVYESELPITWNYTAEPILDQESGNGDEDGDEGEGGESQENALEAGVKYEIILGGNNLPQDGSSLKALIKNLAAFPSGSSVFKNSYRVVGSDVAIAVSPSLSMTRMDIVNALQDANLVLGRITKL</sequence>
<feature type="compositionally biased region" description="Acidic residues" evidence="1">
    <location>
        <begin position="532"/>
        <end position="544"/>
    </location>
</feature>
<dbReference type="RefSeq" id="WP_159455343.1">
    <property type="nucleotide sequence ID" value="NZ_FWZT01000008.1"/>
</dbReference>
<feature type="domain" description="Phospholipase D-like" evidence="3">
    <location>
        <begin position="328"/>
        <end position="504"/>
    </location>
</feature>
<dbReference type="SUPFAM" id="SSF56024">
    <property type="entry name" value="Phospholipase D/nuclease"/>
    <property type="match status" value="1"/>
</dbReference>
<dbReference type="InterPro" id="IPR025202">
    <property type="entry name" value="PLD-like_dom"/>
</dbReference>
<evidence type="ECO:0000313" key="4">
    <source>
        <dbReference type="EMBL" id="SMF27049.1"/>
    </source>
</evidence>
<gene>
    <name evidence="4" type="ORF">SAMN06296036_108192</name>
</gene>
<feature type="signal peptide" evidence="2">
    <location>
        <begin position="1"/>
        <end position="20"/>
    </location>
</feature>
<keyword evidence="5" id="KW-1185">Reference proteome</keyword>
<dbReference type="AlphaFoldDB" id="A0A1Y6BY69"/>
<feature type="chain" id="PRO_5011989113" evidence="2">
    <location>
        <begin position="21"/>
        <end position="632"/>
    </location>
</feature>
<evidence type="ECO:0000313" key="5">
    <source>
        <dbReference type="Proteomes" id="UP000192907"/>
    </source>
</evidence>